<dbReference type="InterPro" id="IPR036388">
    <property type="entry name" value="WH-like_DNA-bd_sf"/>
</dbReference>
<dbReference type="Pfam" id="PF00126">
    <property type="entry name" value="HTH_1"/>
    <property type="match status" value="1"/>
</dbReference>
<dbReference type="PANTHER" id="PTHR30537:SF74">
    <property type="entry name" value="HTH-TYPE TRANSCRIPTIONAL REGULATOR TRPI"/>
    <property type="match status" value="1"/>
</dbReference>
<dbReference type="AlphaFoldDB" id="A0A838Y7C4"/>
<evidence type="ECO:0000313" key="7">
    <source>
        <dbReference type="Proteomes" id="UP000545606"/>
    </source>
</evidence>
<sequence>MTKPLPSTMGLQAFVAVAQLGSLSRAAAQLYRTQGAVSRQIQQLEQHYQVVLFQRSATGMHLSPEGEQLQQIATRALADLAAFSRFASQQQQSIRLRLPSTLALRWFLPRLDSLQQLLPGIRIDISTSISDTPDFSRSDLDAMLVRGNGQWHGLHAARLFAEHLTPMCRPEMALTLRVPADLQHQCLIHADASQQEWQYWWQQYGTGTMAARHVVFDSLESAIGAAALGYGIALGDPRLAQDKLASGELVMPFADLHTGEQAYFLVMPEPSRNSPKLCDLVTALLTLS</sequence>
<dbReference type="SUPFAM" id="SSF53850">
    <property type="entry name" value="Periplasmic binding protein-like II"/>
    <property type="match status" value="1"/>
</dbReference>
<evidence type="ECO:0000313" key="6">
    <source>
        <dbReference type="EMBL" id="MBA4708447.1"/>
    </source>
</evidence>
<dbReference type="GO" id="GO:0003700">
    <property type="term" value="F:DNA-binding transcription factor activity"/>
    <property type="evidence" value="ECO:0007669"/>
    <property type="project" value="InterPro"/>
</dbReference>
<evidence type="ECO:0000256" key="1">
    <source>
        <dbReference type="ARBA" id="ARBA00009437"/>
    </source>
</evidence>
<comment type="similarity">
    <text evidence="1">Belongs to the LysR transcriptional regulatory family.</text>
</comment>
<dbReference type="InterPro" id="IPR005119">
    <property type="entry name" value="LysR_subst-bd"/>
</dbReference>
<dbReference type="InterPro" id="IPR000847">
    <property type="entry name" value="LysR_HTH_N"/>
</dbReference>
<dbReference type="InterPro" id="IPR058163">
    <property type="entry name" value="LysR-type_TF_proteobact-type"/>
</dbReference>
<dbReference type="InterPro" id="IPR036390">
    <property type="entry name" value="WH_DNA-bd_sf"/>
</dbReference>
<keyword evidence="2" id="KW-0805">Transcription regulation</keyword>
<organism evidence="6 7">
    <name type="scientific">Aquitalea aquatica</name>
    <dbReference type="NCBI Taxonomy" id="3044273"/>
    <lineage>
        <taxon>Bacteria</taxon>
        <taxon>Pseudomonadati</taxon>
        <taxon>Pseudomonadota</taxon>
        <taxon>Betaproteobacteria</taxon>
        <taxon>Neisseriales</taxon>
        <taxon>Chromobacteriaceae</taxon>
        <taxon>Aquitalea</taxon>
    </lineage>
</organism>
<dbReference type="RefSeq" id="WP_181835630.1">
    <property type="nucleotide sequence ID" value="NZ_JACERN010000024.1"/>
</dbReference>
<reference evidence="6 7" key="1">
    <citation type="submission" date="2020-07" db="EMBL/GenBank/DDBJ databases">
        <title>Draft genome sequence of violacein-producing bacteria and related species.</title>
        <authorList>
            <person name="Wilson H.S."/>
            <person name="De Leon M.E."/>
        </authorList>
    </citation>
    <scope>NUCLEOTIDE SEQUENCE [LARGE SCALE GENOMIC DNA]</scope>
    <source>
        <strain evidence="6 7">HSC-21Su07</strain>
    </source>
</reference>
<keyword evidence="7" id="KW-1185">Reference proteome</keyword>
<proteinExistence type="inferred from homology"/>
<feature type="domain" description="HTH lysR-type" evidence="5">
    <location>
        <begin position="11"/>
        <end position="63"/>
    </location>
</feature>
<dbReference type="EMBL" id="JACERN010000024">
    <property type="protein sequence ID" value="MBA4708447.1"/>
    <property type="molecule type" value="Genomic_DNA"/>
</dbReference>
<dbReference type="CDD" id="cd08432">
    <property type="entry name" value="PBP2_GcdR_TrpI_HvrB_AmpR_like"/>
    <property type="match status" value="1"/>
</dbReference>
<name>A0A838Y7C4_9NEIS</name>
<dbReference type="PANTHER" id="PTHR30537">
    <property type="entry name" value="HTH-TYPE TRANSCRIPTIONAL REGULATOR"/>
    <property type="match status" value="1"/>
</dbReference>
<dbReference type="GO" id="GO:0043565">
    <property type="term" value="F:sequence-specific DNA binding"/>
    <property type="evidence" value="ECO:0007669"/>
    <property type="project" value="TreeGrafter"/>
</dbReference>
<dbReference type="PROSITE" id="PS50931">
    <property type="entry name" value="HTH_LYSR"/>
    <property type="match status" value="1"/>
</dbReference>
<dbReference type="Proteomes" id="UP000545606">
    <property type="component" value="Unassembled WGS sequence"/>
</dbReference>
<dbReference type="Pfam" id="PF03466">
    <property type="entry name" value="LysR_substrate"/>
    <property type="match status" value="1"/>
</dbReference>
<dbReference type="Gene3D" id="1.10.10.10">
    <property type="entry name" value="Winged helix-like DNA-binding domain superfamily/Winged helix DNA-binding domain"/>
    <property type="match status" value="1"/>
</dbReference>
<dbReference type="GO" id="GO:0006351">
    <property type="term" value="P:DNA-templated transcription"/>
    <property type="evidence" value="ECO:0007669"/>
    <property type="project" value="TreeGrafter"/>
</dbReference>
<dbReference type="SUPFAM" id="SSF46785">
    <property type="entry name" value="Winged helix' DNA-binding domain"/>
    <property type="match status" value="1"/>
</dbReference>
<evidence type="ECO:0000256" key="3">
    <source>
        <dbReference type="ARBA" id="ARBA00023125"/>
    </source>
</evidence>
<gene>
    <name evidence="6" type="ORF">H2Z84_08620</name>
</gene>
<keyword evidence="3" id="KW-0238">DNA-binding</keyword>
<dbReference type="Gene3D" id="3.40.190.10">
    <property type="entry name" value="Periplasmic binding protein-like II"/>
    <property type="match status" value="2"/>
</dbReference>
<protein>
    <submittedName>
        <fullName evidence="6">LysR family transcriptional regulator</fullName>
    </submittedName>
</protein>
<evidence type="ECO:0000256" key="2">
    <source>
        <dbReference type="ARBA" id="ARBA00023015"/>
    </source>
</evidence>
<accession>A0A838Y7C4</accession>
<evidence type="ECO:0000256" key="4">
    <source>
        <dbReference type="ARBA" id="ARBA00023163"/>
    </source>
</evidence>
<keyword evidence="4" id="KW-0804">Transcription</keyword>
<dbReference type="PRINTS" id="PR00039">
    <property type="entry name" value="HTHLYSR"/>
</dbReference>
<comment type="caution">
    <text evidence="6">The sequence shown here is derived from an EMBL/GenBank/DDBJ whole genome shotgun (WGS) entry which is preliminary data.</text>
</comment>
<evidence type="ECO:0000259" key="5">
    <source>
        <dbReference type="PROSITE" id="PS50931"/>
    </source>
</evidence>